<sequence length="366" mass="39844">MDLEGELEPYRNAEAYRNLQPATLPNHVEQHLDFLDINDEGFLLLGSSNLTGRYWTGSLWYFIEPEAAPNVEKCLTGTDCESGVCNGKFLNDQQKVIIGEDSGNIQILALSEVAEEHTFHFSLSACACDHDDYVCSVGVFKGKSQAVSGGADCVIKVWDVESLVAEHTYRPAHSNQVTSVATQPTDGSEVFASCSLDGKSLLWDSRNPKPASELLKGTAMTAVEWQHSTSHVVGIGGINGEVSFVDIRQPKQKISKITCFPRSVHGLCFDRGSLNKLAVCGDLEVVKVIDCMDVANPVVCYEDGRHNDFVRGLSWHPSSNMLFSCGWDKQVLTHAPLQVPEEGCVSNMGDCPVASSPAQNMDINGS</sequence>
<dbReference type="SUPFAM" id="SSF50978">
    <property type="entry name" value="WD40 repeat-like"/>
    <property type="match status" value="1"/>
</dbReference>
<feature type="repeat" description="WD" evidence="5">
    <location>
        <begin position="170"/>
        <end position="213"/>
    </location>
</feature>
<evidence type="ECO:0000256" key="4">
    <source>
        <dbReference type="ARBA" id="ARBA00022737"/>
    </source>
</evidence>
<feature type="repeat" description="WD" evidence="5">
    <location>
        <begin position="127"/>
        <end position="168"/>
    </location>
</feature>
<evidence type="ECO:0000313" key="7">
    <source>
        <dbReference type="Proteomes" id="UP001378592"/>
    </source>
</evidence>
<evidence type="ECO:0000256" key="1">
    <source>
        <dbReference type="ARBA" id="ARBA00004496"/>
    </source>
</evidence>
<dbReference type="InterPro" id="IPR001680">
    <property type="entry name" value="WD40_rpt"/>
</dbReference>
<evidence type="ECO:0008006" key="8">
    <source>
        <dbReference type="Google" id="ProtNLM"/>
    </source>
</evidence>
<dbReference type="GO" id="GO:0007309">
    <property type="term" value="P:oocyte axis specification"/>
    <property type="evidence" value="ECO:0007669"/>
    <property type="project" value="TreeGrafter"/>
</dbReference>
<evidence type="ECO:0000313" key="6">
    <source>
        <dbReference type="EMBL" id="KAK7869381.1"/>
    </source>
</evidence>
<reference evidence="6 7" key="1">
    <citation type="submission" date="2024-03" db="EMBL/GenBank/DDBJ databases">
        <title>The genome assembly and annotation of the cricket Gryllus longicercus Weissman &amp; Gray.</title>
        <authorList>
            <person name="Szrajer S."/>
            <person name="Gray D."/>
            <person name="Ylla G."/>
        </authorList>
    </citation>
    <scope>NUCLEOTIDE SEQUENCE [LARGE SCALE GENOMIC DNA]</scope>
    <source>
        <strain evidence="6">DAG 2021-001</strain>
        <tissue evidence="6">Whole body minus gut</tissue>
    </source>
</reference>
<accession>A0AAN9VV47</accession>
<dbReference type="InterPro" id="IPR036322">
    <property type="entry name" value="WD40_repeat_dom_sf"/>
</dbReference>
<gene>
    <name evidence="6" type="ORF">R5R35_000689</name>
</gene>
<dbReference type="SMART" id="SM00320">
    <property type="entry name" value="WD40"/>
    <property type="match status" value="4"/>
</dbReference>
<evidence type="ECO:0000256" key="5">
    <source>
        <dbReference type="PROSITE-ProRule" id="PRU00221"/>
    </source>
</evidence>
<keyword evidence="3 5" id="KW-0853">WD repeat</keyword>
<dbReference type="PROSITE" id="PS50082">
    <property type="entry name" value="WD_REPEATS_2"/>
    <property type="match status" value="2"/>
</dbReference>
<comment type="subcellular location">
    <subcellularLocation>
        <location evidence="1">Cytoplasm</location>
    </subcellularLocation>
</comment>
<protein>
    <recommendedName>
        <fullName evidence="8">Methylosome protein 50</fullName>
    </recommendedName>
</protein>
<dbReference type="PANTHER" id="PTHR46853:SF1">
    <property type="entry name" value="METHYLOSOME PROTEIN 50"/>
    <property type="match status" value="1"/>
</dbReference>
<dbReference type="GO" id="GO:0034709">
    <property type="term" value="C:methylosome"/>
    <property type="evidence" value="ECO:0007669"/>
    <property type="project" value="TreeGrafter"/>
</dbReference>
<dbReference type="InterPro" id="IPR019775">
    <property type="entry name" value="WD40_repeat_CS"/>
</dbReference>
<dbReference type="PROSITE" id="PS00678">
    <property type="entry name" value="WD_REPEATS_1"/>
    <property type="match status" value="1"/>
</dbReference>
<name>A0AAN9VV47_9ORTH</name>
<evidence type="ECO:0000256" key="3">
    <source>
        <dbReference type="ARBA" id="ARBA00022574"/>
    </source>
</evidence>
<evidence type="ECO:0000256" key="2">
    <source>
        <dbReference type="ARBA" id="ARBA00022490"/>
    </source>
</evidence>
<keyword evidence="7" id="KW-1185">Reference proteome</keyword>
<dbReference type="InterPro" id="IPR015943">
    <property type="entry name" value="WD40/YVTN_repeat-like_dom_sf"/>
</dbReference>
<proteinExistence type="predicted"/>
<dbReference type="AlphaFoldDB" id="A0AAN9VV47"/>
<organism evidence="6 7">
    <name type="scientific">Gryllus longicercus</name>
    <dbReference type="NCBI Taxonomy" id="2509291"/>
    <lineage>
        <taxon>Eukaryota</taxon>
        <taxon>Metazoa</taxon>
        <taxon>Ecdysozoa</taxon>
        <taxon>Arthropoda</taxon>
        <taxon>Hexapoda</taxon>
        <taxon>Insecta</taxon>
        <taxon>Pterygota</taxon>
        <taxon>Neoptera</taxon>
        <taxon>Polyneoptera</taxon>
        <taxon>Orthoptera</taxon>
        <taxon>Ensifera</taxon>
        <taxon>Gryllidea</taxon>
        <taxon>Grylloidea</taxon>
        <taxon>Gryllidae</taxon>
        <taxon>Gryllinae</taxon>
        <taxon>Gryllus</taxon>
    </lineage>
</organism>
<dbReference type="Pfam" id="PF00400">
    <property type="entry name" value="WD40"/>
    <property type="match status" value="3"/>
</dbReference>
<dbReference type="EMBL" id="JAZDUA010000075">
    <property type="protein sequence ID" value="KAK7869381.1"/>
    <property type="molecule type" value="Genomic_DNA"/>
</dbReference>
<comment type="caution">
    <text evidence="6">The sequence shown here is derived from an EMBL/GenBank/DDBJ whole genome shotgun (WGS) entry which is preliminary data.</text>
</comment>
<dbReference type="InterPro" id="IPR052139">
    <property type="entry name" value="Methylosome_Comp_WDR77"/>
</dbReference>
<dbReference type="Gene3D" id="2.130.10.10">
    <property type="entry name" value="YVTN repeat-like/Quinoprotein amine dehydrogenase"/>
    <property type="match status" value="1"/>
</dbReference>
<keyword evidence="4" id="KW-0677">Repeat</keyword>
<keyword evidence="2" id="KW-0963">Cytoplasm</keyword>
<dbReference type="PANTHER" id="PTHR46853">
    <property type="entry name" value="METHYLOSOME PROTEIN 50"/>
    <property type="match status" value="1"/>
</dbReference>
<dbReference type="Proteomes" id="UP001378592">
    <property type="component" value="Unassembled WGS sequence"/>
</dbReference>